<evidence type="ECO:0000313" key="2">
    <source>
        <dbReference type="EMBL" id="RAV98605.1"/>
    </source>
</evidence>
<dbReference type="EMBL" id="QMFY01000016">
    <property type="protein sequence ID" value="RAV98605.1"/>
    <property type="molecule type" value="Genomic_DNA"/>
</dbReference>
<comment type="caution">
    <text evidence="2">The sequence shown here is derived from an EMBL/GenBank/DDBJ whole genome shotgun (WGS) entry which is preliminary data.</text>
</comment>
<evidence type="ECO:0000313" key="3">
    <source>
        <dbReference type="Proteomes" id="UP000251889"/>
    </source>
</evidence>
<accession>A0A364XW53</accession>
<keyword evidence="1" id="KW-0732">Signal</keyword>
<sequence length="256" mass="28741">MRATSLLTALFIFAIGTSLSAQDYVITVKGDSLAGKVKMFNFGVEKKVQVTTADKKKNNLSLFQVKMVMFENEKYVPAKGPAGYTFMKVVREGFLSLLAFQLENQTGYDGRYLQKKGGQGVEVPNLTFKKTLRNFLEDCPSLSQRIEAGEFSRNDLDRIIDEYNQCITGRFNAVQKQIAQQKQQTAKLNPWEALEEKVKSTADLEGKDNALEMITEIKGKIARAEKVPNFMVDGLRSILKAPEIQPELEAALKEIQ</sequence>
<feature type="signal peptide" evidence="1">
    <location>
        <begin position="1"/>
        <end position="21"/>
    </location>
</feature>
<dbReference type="Proteomes" id="UP000251889">
    <property type="component" value="Unassembled WGS sequence"/>
</dbReference>
<evidence type="ECO:0000256" key="1">
    <source>
        <dbReference type="SAM" id="SignalP"/>
    </source>
</evidence>
<gene>
    <name evidence="2" type="ORF">DQQ10_23000</name>
</gene>
<protein>
    <recommendedName>
        <fullName evidence="4">DUF4369 domain-containing protein</fullName>
    </recommendedName>
</protein>
<evidence type="ECO:0008006" key="4">
    <source>
        <dbReference type="Google" id="ProtNLM"/>
    </source>
</evidence>
<organism evidence="2 3">
    <name type="scientific">Pseudochryseolinea flava</name>
    <dbReference type="NCBI Taxonomy" id="2059302"/>
    <lineage>
        <taxon>Bacteria</taxon>
        <taxon>Pseudomonadati</taxon>
        <taxon>Bacteroidota</taxon>
        <taxon>Cytophagia</taxon>
        <taxon>Cytophagales</taxon>
        <taxon>Fulvivirgaceae</taxon>
        <taxon>Pseudochryseolinea</taxon>
    </lineage>
</organism>
<reference evidence="2 3" key="1">
    <citation type="submission" date="2018-06" db="EMBL/GenBank/DDBJ databases">
        <title>Chryseolinea flavus sp. nov., a member of the phylum Bacteroidetes isolated from soil.</title>
        <authorList>
            <person name="Li Y."/>
            <person name="Wang J."/>
        </authorList>
    </citation>
    <scope>NUCLEOTIDE SEQUENCE [LARGE SCALE GENOMIC DNA]</scope>
    <source>
        <strain evidence="2 3">SDU1-6</strain>
    </source>
</reference>
<name>A0A364XW53_9BACT</name>
<keyword evidence="3" id="KW-1185">Reference proteome</keyword>
<feature type="chain" id="PRO_5016926641" description="DUF4369 domain-containing protein" evidence="1">
    <location>
        <begin position="22"/>
        <end position="256"/>
    </location>
</feature>
<proteinExistence type="predicted"/>
<dbReference type="AlphaFoldDB" id="A0A364XW53"/>